<dbReference type="OrthoDB" id="6435207at2759"/>
<dbReference type="AlphaFoldDB" id="A0A8X6LXT5"/>
<evidence type="ECO:0000256" key="1">
    <source>
        <dbReference type="SAM" id="MobiDB-lite"/>
    </source>
</evidence>
<feature type="region of interest" description="Disordered" evidence="1">
    <location>
        <begin position="285"/>
        <end position="317"/>
    </location>
</feature>
<accession>A0A8X6LXT5</accession>
<reference evidence="2" key="1">
    <citation type="submission" date="2020-07" db="EMBL/GenBank/DDBJ databases">
        <title>Multicomponent nature underlies the extraordinary mechanical properties of spider dragline silk.</title>
        <authorList>
            <person name="Kono N."/>
            <person name="Nakamura H."/>
            <person name="Mori M."/>
            <person name="Yoshida Y."/>
            <person name="Ohtoshi R."/>
            <person name="Malay A.D."/>
            <person name="Moran D.A.P."/>
            <person name="Tomita M."/>
            <person name="Numata K."/>
            <person name="Arakawa K."/>
        </authorList>
    </citation>
    <scope>NUCLEOTIDE SEQUENCE</scope>
</reference>
<feature type="compositionally biased region" description="Pro residues" evidence="1">
    <location>
        <begin position="306"/>
        <end position="317"/>
    </location>
</feature>
<comment type="caution">
    <text evidence="2">The sequence shown here is derived from an EMBL/GenBank/DDBJ whole genome shotgun (WGS) entry which is preliminary data.</text>
</comment>
<protein>
    <submittedName>
        <fullName evidence="2">Uncharacterized protein</fullName>
    </submittedName>
</protein>
<sequence>MDRILVVSFISYLCIFSRICFSLTINITDAHETIEDRTIVNSTAFLNTDYVAQSSSPILETENFGINSPNTTLVSTDATTKLLRKSRPKERKSLKERYRRQEIQSGYTPGYDTVASLRLFDMCPQLGFSCPTCTDRELQLPPNFCSLNFIALKVILISPPMTDAHGRVCGKFGLLTIHGNADVKDFRRLLRFSVQESCGCHLKASRQYYMISPLSAFFREEQLFNKIILTDQVRLISVDRYMDRDILQVFKDCYTAEYQPYTTLSYFSPSVDPQIFHPHPIPSNQPQATYSHPAPTIQPRTANTFPVPPVELPPQNPTPPVSSLYYDKLSQSSSAPTSLYPISVDHVSGSYDGNLSPPLEQMVSSHLQTAAGQYDEAQTYPLQNNFRGCMVPSTCPQCYRIETMQDITQHYCASNYAFVAVLKIPDLPPVASLNYTSMCLNLPMNIIYDVSKHIDPKVVVKSISAFLPLMCSGCLSNLKGPVIVLLISEVIPAPPAAQLDGNFRLFILPVPSTITLPNCDPHYPTLYSFRLNKALHYASPDCPANFEQTCSSCHGYSDAVLAKACEGGFAIVAEIEHAGSHFISQRIPPISVRTTRTYYSKSVEITTNNPPSNKCVQGYLKIVANIRHPLVHLYPRIPFISLPNCGCLPQTSSKLLIFSSGHFYFLLREHFTDKRYSYSFPSNQLSNAKM</sequence>
<gene>
    <name evidence="2" type="primary">AVEN_51358_1</name>
    <name evidence="2" type="ORF">TNCT_194971</name>
</gene>
<evidence type="ECO:0000313" key="2">
    <source>
        <dbReference type="EMBL" id="GFR26846.1"/>
    </source>
</evidence>
<keyword evidence="3" id="KW-1185">Reference proteome</keyword>
<organism evidence="2 3">
    <name type="scientific">Trichonephila clavata</name>
    <name type="common">Joro spider</name>
    <name type="synonym">Nephila clavata</name>
    <dbReference type="NCBI Taxonomy" id="2740835"/>
    <lineage>
        <taxon>Eukaryota</taxon>
        <taxon>Metazoa</taxon>
        <taxon>Ecdysozoa</taxon>
        <taxon>Arthropoda</taxon>
        <taxon>Chelicerata</taxon>
        <taxon>Arachnida</taxon>
        <taxon>Araneae</taxon>
        <taxon>Araneomorphae</taxon>
        <taxon>Entelegynae</taxon>
        <taxon>Araneoidea</taxon>
        <taxon>Nephilidae</taxon>
        <taxon>Trichonephila</taxon>
    </lineage>
</organism>
<dbReference type="EMBL" id="BMAO01038743">
    <property type="protein sequence ID" value="GFR26846.1"/>
    <property type="molecule type" value="Genomic_DNA"/>
</dbReference>
<name>A0A8X6LXT5_TRICU</name>
<dbReference type="Proteomes" id="UP000887116">
    <property type="component" value="Unassembled WGS sequence"/>
</dbReference>
<evidence type="ECO:0000313" key="3">
    <source>
        <dbReference type="Proteomes" id="UP000887116"/>
    </source>
</evidence>
<proteinExistence type="predicted"/>